<dbReference type="Proteomes" id="UP001200022">
    <property type="component" value="Unassembled WGS sequence"/>
</dbReference>
<proteinExistence type="predicted"/>
<reference evidence="1 2" key="1">
    <citation type="submission" date="2022-01" db="EMBL/GenBank/DDBJ databases">
        <title>Draft genome sequence of Sabulilitoribacter multivorans KCTC 32326.</title>
        <authorList>
            <person name="Oh J.-S."/>
        </authorList>
    </citation>
    <scope>NUCLEOTIDE SEQUENCE [LARGE SCALE GENOMIC DNA]</scope>
    <source>
        <strain evidence="1 2">M-M16</strain>
    </source>
</reference>
<dbReference type="EMBL" id="JAKKDV010000004">
    <property type="protein sequence ID" value="MCF7560980.1"/>
    <property type="molecule type" value="Genomic_DNA"/>
</dbReference>
<sequence length="131" mass="15446">MRTLFITFVFVLMMNLIQSQNQRQITDLHMSDNISNNFSIDNTLKLFKWIDLTMSPQLGGLFAKMFNTVAPNLKWQDMYNDFDFGFNAKVGWRPNKKIKIRAFYNIGMLKFNNNFGEANAYQMKVSVVYKF</sequence>
<protein>
    <submittedName>
        <fullName evidence="1">Uncharacterized protein</fullName>
    </submittedName>
</protein>
<evidence type="ECO:0000313" key="1">
    <source>
        <dbReference type="EMBL" id="MCF7560980.1"/>
    </source>
</evidence>
<gene>
    <name evidence="1" type="ORF">L3X39_10065</name>
</gene>
<comment type="caution">
    <text evidence="1">The sequence shown here is derived from an EMBL/GenBank/DDBJ whole genome shotgun (WGS) entry which is preliminary data.</text>
</comment>
<evidence type="ECO:0000313" key="2">
    <source>
        <dbReference type="Proteomes" id="UP001200022"/>
    </source>
</evidence>
<name>A0ABS9IK53_9FLAO</name>
<keyword evidence="2" id="KW-1185">Reference proteome</keyword>
<organism evidence="1 2">
    <name type="scientific">Flaviramulus multivorans</name>
    <dbReference type="NCBI Taxonomy" id="1304750"/>
    <lineage>
        <taxon>Bacteria</taxon>
        <taxon>Pseudomonadati</taxon>
        <taxon>Bacteroidota</taxon>
        <taxon>Flavobacteriia</taxon>
        <taxon>Flavobacteriales</taxon>
        <taxon>Flavobacteriaceae</taxon>
        <taxon>Flaviramulus</taxon>
    </lineage>
</organism>
<dbReference type="RefSeq" id="WP_237231660.1">
    <property type="nucleotide sequence ID" value="NZ_JAKKDV010000004.1"/>
</dbReference>
<accession>A0ABS9IK53</accession>